<sequence length="177" mass="20434">MKVITLAEALPLRGVISRRIQELIQERQSVAIVEVEKGETPEPCERTFEEVSLELEQVRKDFRTLDYWMQNFNVNTRIEWNGEDMTVTEALELAKQLRGEIQSLKSFGNRKKTERVSRGGILGQKTELLAIAQYDPKAIKQQAMKLERQVTRLSALIEKTNHTYTIPFDASCYMGEE</sequence>
<organism evidence="1 2">
    <name type="scientific">Cytobacillus spartinae</name>
    <dbReference type="NCBI Taxonomy" id="3299023"/>
    <lineage>
        <taxon>Bacteria</taxon>
        <taxon>Bacillati</taxon>
        <taxon>Bacillota</taxon>
        <taxon>Bacilli</taxon>
        <taxon>Bacillales</taxon>
        <taxon>Bacillaceae</taxon>
        <taxon>Cytobacillus</taxon>
    </lineage>
</organism>
<name>A0ABW6KA52_9BACI</name>
<dbReference type="EMBL" id="JBIACK010000004">
    <property type="protein sequence ID" value="MFE8701098.1"/>
    <property type="molecule type" value="Genomic_DNA"/>
</dbReference>
<protein>
    <submittedName>
        <fullName evidence="1">Uncharacterized protein</fullName>
    </submittedName>
</protein>
<reference evidence="1 2" key="1">
    <citation type="submission" date="2024-08" db="EMBL/GenBank/DDBJ databases">
        <title>Two novel Cytobacillus novel species.</title>
        <authorList>
            <person name="Liu G."/>
        </authorList>
    </citation>
    <scope>NUCLEOTIDE SEQUENCE [LARGE SCALE GENOMIC DNA]</scope>
    <source>
        <strain evidence="1 2">FJAT-54145</strain>
    </source>
</reference>
<gene>
    <name evidence="1" type="ORF">ACFYKX_10875</name>
</gene>
<evidence type="ECO:0000313" key="1">
    <source>
        <dbReference type="EMBL" id="MFE8701098.1"/>
    </source>
</evidence>
<dbReference type="Proteomes" id="UP001601059">
    <property type="component" value="Unassembled WGS sequence"/>
</dbReference>
<dbReference type="RefSeq" id="WP_389360919.1">
    <property type="nucleotide sequence ID" value="NZ_JBIACK010000004.1"/>
</dbReference>
<keyword evidence="2" id="KW-1185">Reference proteome</keyword>
<comment type="caution">
    <text evidence="1">The sequence shown here is derived from an EMBL/GenBank/DDBJ whole genome shotgun (WGS) entry which is preliminary data.</text>
</comment>
<evidence type="ECO:0000313" key="2">
    <source>
        <dbReference type="Proteomes" id="UP001601059"/>
    </source>
</evidence>
<accession>A0ABW6KA52</accession>
<proteinExistence type="predicted"/>
<dbReference type="Gene3D" id="6.10.320.10">
    <property type="match status" value="1"/>
</dbReference>